<gene>
    <name evidence="2" type="ORF">Tco_1091859</name>
</gene>
<reference evidence="2" key="2">
    <citation type="submission" date="2022-01" db="EMBL/GenBank/DDBJ databases">
        <authorList>
            <person name="Yamashiro T."/>
            <person name="Shiraishi A."/>
            <person name="Satake H."/>
            <person name="Nakayama K."/>
        </authorList>
    </citation>
    <scope>NUCLEOTIDE SEQUENCE</scope>
</reference>
<comment type="caution">
    <text evidence="2">The sequence shown here is derived from an EMBL/GenBank/DDBJ whole genome shotgun (WGS) entry which is preliminary data.</text>
</comment>
<feature type="compositionally biased region" description="Polar residues" evidence="1">
    <location>
        <begin position="109"/>
        <end position="120"/>
    </location>
</feature>
<evidence type="ECO:0000313" key="3">
    <source>
        <dbReference type="Proteomes" id="UP001151760"/>
    </source>
</evidence>
<name>A0ABQ5I9E3_9ASTR</name>
<evidence type="ECO:0000256" key="1">
    <source>
        <dbReference type="SAM" id="MobiDB-lite"/>
    </source>
</evidence>
<protein>
    <submittedName>
        <fullName evidence="2">Uncharacterized protein</fullName>
    </submittedName>
</protein>
<keyword evidence="3" id="KW-1185">Reference proteome</keyword>
<organism evidence="2 3">
    <name type="scientific">Tanacetum coccineum</name>
    <dbReference type="NCBI Taxonomy" id="301880"/>
    <lineage>
        <taxon>Eukaryota</taxon>
        <taxon>Viridiplantae</taxon>
        <taxon>Streptophyta</taxon>
        <taxon>Embryophyta</taxon>
        <taxon>Tracheophyta</taxon>
        <taxon>Spermatophyta</taxon>
        <taxon>Magnoliopsida</taxon>
        <taxon>eudicotyledons</taxon>
        <taxon>Gunneridae</taxon>
        <taxon>Pentapetalae</taxon>
        <taxon>asterids</taxon>
        <taxon>campanulids</taxon>
        <taxon>Asterales</taxon>
        <taxon>Asteraceae</taxon>
        <taxon>Asteroideae</taxon>
        <taxon>Anthemideae</taxon>
        <taxon>Anthemidinae</taxon>
        <taxon>Tanacetum</taxon>
    </lineage>
</organism>
<reference evidence="2" key="1">
    <citation type="journal article" date="2022" name="Int. J. Mol. Sci.">
        <title>Draft Genome of Tanacetum Coccineum: Genomic Comparison of Closely Related Tanacetum-Family Plants.</title>
        <authorList>
            <person name="Yamashiro T."/>
            <person name="Shiraishi A."/>
            <person name="Nakayama K."/>
            <person name="Satake H."/>
        </authorList>
    </citation>
    <scope>NUCLEOTIDE SEQUENCE</scope>
</reference>
<proteinExistence type="predicted"/>
<dbReference type="EMBL" id="BQNB010020471">
    <property type="protein sequence ID" value="GJT96341.1"/>
    <property type="molecule type" value="Genomic_DNA"/>
</dbReference>
<accession>A0ABQ5I9E3</accession>
<feature type="region of interest" description="Disordered" evidence="1">
    <location>
        <begin position="46"/>
        <end position="124"/>
    </location>
</feature>
<sequence length="218" mass="24447">MAILNAEIAKLKAEAVGKKNSGPTELVKPKVLASMMYTKSSKYIVPPKRANWVQPTPLPKKKQVTFQDPHRSSPRPAQKPQVQQHKKPTVPVNVFQKPKPATVARKPNPKNNFQNHSRLPTKSVKARRAADYYRILSTKEDVARIVPQWKPTGKRFNLCDIYGPRMSTEPIVTPSKFTPCVSPRTNVTLSMEPVLKPLELTPCVSSSSMVTYYGLSVF</sequence>
<dbReference type="Proteomes" id="UP001151760">
    <property type="component" value="Unassembled WGS sequence"/>
</dbReference>
<evidence type="ECO:0000313" key="2">
    <source>
        <dbReference type="EMBL" id="GJT96341.1"/>
    </source>
</evidence>